<sequence length="120" mass="13635">MGHYWESERGFRSRFPPHFACRERKQMKIAGDTENSADQTHLAPCWPIAPRSSDFPNPRSKVGGPSGSKRRGPLVCEAEKKRLRRLATYNAYAVEGKVKASVVRGIRWVKEKCSGLIHLR</sequence>
<gene>
    <name evidence="2" type="ORF">SI8410_07010548</name>
</gene>
<dbReference type="Proteomes" id="UP000663760">
    <property type="component" value="Chromosome 7"/>
</dbReference>
<accession>A0A7I8KS22</accession>
<proteinExistence type="predicted"/>
<evidence type="ECO:0000313" key="3">
    <source>
        <dbReference type="Proteomes" id="UP000663760"/>
    </source>
</evidence>
<name>A0A7I8KS22_SPIIN</name>
<reference evidence="2" key="1">
    <citation type="submission" date="2020-02" db="EMBL/GenBank/DDBJ databases">
        <authorList>
            <person name="Scholz U."/>
            <person name="Mascher M."/>
            <person name="Fiebig A."/>
        </authorList>
    </citation>
    <scope>NUCLEOTIDE SEQUENCE</scope>
</reference>
<dbReference type="PANTHER" id="PTHR33193">
    <property type="entry name" value="DOMAIN PROTEIN, PUTATIVE (DUF3511)-RELATED"/>
    <property type="match status" value="1"/>
</dbReference>
<dbReference type="AlphaFoldDB" id="A0A7I8KS22"/>
<evidence type="ECO:0000313" key="2">
    <source>
        <dbReference type="EMBL" id="CAA7399878.1"/>
    </source>
</evidence>
<feature type="region of interest" description="Disordered" evidence="1">
    <location>
        <begin position="49"/>
        <end position="74"/>
    </location>
</feature>
<dbReference type="EMBL" id="LR746270">
    <property type="protein sequence ID" value="CAA7399878.1"/>
    <property type="molecule type" value="Genomic_DNA"/>
</dbReference>
<dbReference type="InterPro" id="IPR021899">
    <property type="entry name" value="DUF3511"/>
</dbReference>
<dbReference type="OrthoDB" id="660385at2759"/>
<evidence type="ECO:0000256" key="1">
    <source>
        <dbReference type="SAM" id="MobiDB-lite"/>
    </source>
</evidence>
<dbReference type="Pfam" id="PF12023">
    <property type="entry name" value="DUF3511"/>
    <property type="match status" value="1"/>
</dbReference>
<protein>
    <submittedName>
        <fullName evidence="2">Uncharacterized protein</fullName>
    </submittedName>
</protein>
<keyword evidence="3" id="KW-1185">Reference proteome</keyword>
<dbReference type="PANTHER" id="PTHR33193:SF13">
    <property type="entry name" value="EXPRESSED PROTEIN"/>
    <property type="match status" value="1"/>
</dbReference>
<organism evidence="2 3">
    <name type="scientific">Spirodela intermedia</name>
    <name type="common">Intermediate duckweed</name>
    <dbReference type="NCBI Taxonomy" id="51605"/>
    <lineage>
        <taxon>Eukaryota</taxon>
        <taxon>Viridiplantae</taxon>
        <taxon>Streptophyta</taxon>
        <taxon>Embryophyta</taxon>
        <taxon>Tracheophyta</taxon>
        <taxon>Spermatophyta</taxon>
        <taxon>Magnoliopsida</taxon>
        <taxon>Liliopsida</taxon>
        <taxon>Araceae</taxon>
        <taxon>Lemnoideae</taxon>
        <taxon>Spirodela</taxon>
    </lineage>
</organism>